<feature type="region of interest" description="Disordered" evidence="1">
    <location>
        <begin position="33"/>
        <end position="64"/>
    </location>
</feature>
<feature type="region of interest" description="Disordered" evidence="1">
    <location>
        <begin position="119"/>
        <end position="138"/>
    </location>
</feature>
<evidence type="ECO:0000313" key="3">
    <source>
        <dbReference type="Proteomes" id="UP000242519"/>
    </source>
</evidence>
<proteinExistence type="predicted"/>
<name>A0A218Z2M2_9HELO</name>
<feature type="compositionally biased region" description="Polar residues" evidence="1">
    <location>
        <begin position="297"/>
        <end position="318"/>
    </location>
</feature>
<dbReference type="EMBL" id="MZNU01000257">
    <property type="protein sequence ID" value="OWP01924.1"/>
    <property type="molecule type" value="Genomic_DNA"/>
</dbReference>
<reference evidence="2 3" key="1">
    <citation type="submission" date="2017-04" db="EMBL/GenBank/DDBJ databases">
        <title>Draft genome sequence of Marssonina coronaria NL1: causal agent of apple blotch.</title>
        <authorList>
            <person name="Cheng Q."/>
        </authorList>
    </citation>
    <scope>NUCLEOTIDE SEQUENCE [LARGE SCALE GENOMIC DNA]</scope>
    <source>
        <strain evidence="2 3">NL1</strain>
    </source>
</reference>
<feature type="compositionally biased region" description="Low complexity" evidence="1">
    <location>
        <begin position="452"/>
        <end position="480"/>
    </location>
</feature>
<dbReference type="STRING" id="503106.A0A218Z2M2"/>
<evidence type="ECO:0000256" key="1">
    <source>
        <dbReference type="SAM" id="MobiDB-lite"/>
    </source>
</evidence>
<feature type="compositionally biased region" description="Low complexity" evidence="1">
    <location>
        <begin position="557"/>
        <end position="566"/>
    </location>
</feature>
<feature type="region of interest" description="Disordered" evidence="1">
    <location>
        <begin position="374"/>
        <end position="409"/>
    </location>
</feature>
<evidence type="ECO:0000313" key="2">
    <source>
        <dbReference type="EMBL" id="OWP01924.1"/>
    </source>
</evidence>
<gene>
    <name evidence="2" type="ORF">B2J93_4774</name>
</gene>
<keyword evidence="3" id="KW-1185">Reference proteome</keyword>
<dbReference type="Proteomes" id="UP000242519">
    <property type="component" value="Unassembled WGS sequence"/>
</dbReference>
<feature type="region of interest" description="Disordered" evidence="1">
    <location>
        <begin position="557"/>
        <end position="601"/>
    </location>
</feature>
<comment type="caution">
    <text evidence="2">The sequence shown here is derived from an EMBL/GenBank/DDBJ whole genome shotgun (WGS) entry which is preliminary data.</text>
</comment>
<feature type="region of interest" description="Disordered" evidence="1">
    <location>
        <begin position="439"/>
        <end position="493"/>
    </location>
</feature>
<feature type="region of interest" description="Disordered" evidence="1">
    <location>
        <begin position="297"/>
        <end position="329"/>
    </location>
</feature>
<dbReference type="OrthoDB" id="5379885at2759"/>
<organism evidence="2 3">
    <name type="scientific">Diplocarpon coronariae</name>
    <dbReference type="NCBI Taxonomy" id="2795749"/>
    <lineage>
        <taxon>Eukaryota</taxon>
        <taxon>Fungi</taxon>
        <taxon>Dikarya</taxon>
        <taxon>Ascomycota</taxon>
        <taxon>Pezizomycotina</taxon>
        <taxon>Leotiomycetes</taxon>
        <taxon>Helotiales</taxon>
        <taxon>Drepanopezizaceae</taxon>
        <taxon>Diplocarpon</taxon>
    </lineage>
</organism>
<feature type="compositionally biased region" description="Acidic residues" evidence="1">
    <location>
        <begin position="385"/>
        <end position="407"/>
    </location>
</feature>
<dbReference type="AlphaFoldDB" id="A0A218Z2M2"/>
<protein>
    <submittedName>
        <fullName evidence="2">Uncharacterized protein</fullName>
    </submittedName>
</protein>
<feature type="compositionally biased region" description="Polar residues" evidence="1">
    <location>
        <begin position="203"/>
        <end position="220"/>
    </location>
</feature>
<feature type="region of interest" description="Disordered" evidence="1">
    <location>
        <begin position="194"/>
        <end position="285"/>
    </location>
</feature>
<accession>A0A218Z2M2</accession>
<sequence>MSVPPERASLIGRALWKSRYVVLGTATILHTQNDLRPSDGKKASTGRKGLKNTSSKPSIASLPPMDPTGKSLYITIYKAKGDREFVAQHPVTTFKSCDIQALQHRKQSPSFPTLMLEMRLDPKSEKQRRRRSSRAGALSSKDPWTNFLLFRTIPEERNSIYEWQAAVQPLLTHEAAENSAMIPMSPAFTGFTNPFGNSGRPRSATTKPEMVNSSVSQQSGIPHMPSRDRPSAMISPSPSLRSRRSDLSSQASSQTPHMGFAVPHPHGYPTTLPTDLPSPASTSGYDKQFIEGWTSAQGRSSTLSSYTRGSNSIPSVVTPTAPIASTPPGPKETILDRAFQMHVIPGCERTSEKQDDKISSIARFEALMREVDERKQARAVAEPIQEPEEWGLEEEESEDSSSGEPDLDEHLELPDEELSIPTPAQRALNYISGSRTPVLITRPLSPPPQTPSLPFLNSQAASASQASPTRRPRTGTTPSQPRRRYAGSRPSSLALPSRAISTSVIPMFEDMDITNSTYRAASSELIEKRRSSTSMKRLSFSEFAKRLSSTSSLLLVQTNNSSSSGRDGSRSRRTSSEYGIEEYVEKAGLRNPTSEAQSRDKRCGWRGSVGVFGTEGGFL</sequence>
<dbReference type="InParanoid" id="A0A218Z2M2"/>